<sequence length="296" mass="33522">MTIVFREVFKKYRSQNALNSMSFTIEEDKITGLIGRNGAGKSTLLKILAGHLRATSGDVQLYGEHPFNNLKVSSNLIFIEDTMSFPPIFKLSELFEMAKDFFPNWQDDLARKLLAYANISDKNHHHNLSKGQKSTFNLIYGLATRCKVTLLDEPMNGMDEAIRSDMYRAILKEYIAYPRTIIISSHHLQEIEHLIEDVLLINHGQAILHAPLEDVKQLLVKLVGNSAKINEYIRSNEIYFEKDSPVSREVVVESTSVASMKNELIQEGISIQPVSASEVCKYLTSQRKGGIDDVFK</sequence>
<dbReference type="GO" id="GO:0005524">
    <property type="term" value="F:ATP binding"/>
    <property type="evidence" value="ECO:0007669"/>
    <property type="project" value="UniProtKB-KW"/>
</dbReference>
<dbReference type="EMBL" id="OBQC01000012">
    <property type="protein sequence ID" value="SOC42429.1"/>
    <property type="molecule type" value="Genomic_DNA"/>
</dbReference>
<dbReference type="SMART" id="SM00382">
    <property type="entry name" value="AAA"/>
    <property type="match status" value="1"/>
</dbReference>
<dbReference type="PANTHER" id="PTHR43158:SF5">
    <property type="entry name" value="ABC TRANSPORTER, ATP-BINDING PROTEIN"/>
    <property type="match status" value="1"/>
</dbReference>
<feature type="domain" description="ABC transporter" evidence="3">
    <location>
        <begin position="3"/>
        <end position="228"/>
    </location>
</feature>
<name>A0A285UKP8_9BACL</name>
<dbReference type="InterPro" id="IPR003439">
    <property type="entry name" value="ABC_transporter-like_ATP-bd"/>
</dbReference>
<dbReference type="Pfam" id="PF00005">
    <property type="entry name" value="ABC_tran"/>
    <property type="match status" value="1"/>
</dbReference>
<dbReference type="PROSITE" id="PS50893">
    <property type="entry name" value="ABC_TRANSPORTER_2"/>
    <property type="match status" value="1"/>
</dbReference>
<evidence type="ECO:0000259" key="3">
    <source>
        <dbReference type="PROSITE" id="PS50893"/>
    </source>
</evidence>
<dbReference type="AlphaFoldDB" id="A0A285UKP8"/>
<evidence type="ECO:0000313" key="5">
    <source>
        <dbReference type="Proteomes" id="UP000219252"/>
    </source>
</evidence>
<dbReference type="SUPFAM" id="SSF52540">
    <property type="entry name" value="P-loop containing nucleoside triphosphate hydrolases"/>
    <property type="match status" value="1"/>
</dbReference>
<evidence type="ECO:0000313" key="4">
    <source>
        <dbReference type="EMBL" id="SOC42429.1"/>
    </source>
</evidence>
<gene>
    <name evidence="4" type="ORF">SAMN05877842_11293</name>
</gene>
<evidence type="ECO:0000256" key="2">
    <source>
        <dbReference type="ARBA" id="ARBA00022840"/>
    </source>
</evidence>
<dbReference type="InterPro" id="IPR027417">
    <property type="entry name" value="P-loop_NTPase"/>
</dbReference>
<proteinExistence type="predicted"/>
<evidence type="ECO:0000256" key="1">
    <source>
        <dbReference type="ARBA" id="ARBA00022741"/>
    </source>
</evidence>
<organism evidence="4 5">
    <name type="scientific">Ureibacillus acetophenoni</name>
    <dbReference type="NCBI Taxonomy" id="614649"/>
    <lineage>
        <taxon>Bacteria</taxon>
        <taxon>Bacillati</taxon>
        <taxon>Bacillota</taxon>
        <taxon>Bacilli</taxon>
        <taxon>Bacillales</taxon>
        <taxon>Caryophanaceae</taxon>
        <taxon>Ureibacillus</taxon>
    </lineage>
</organism>
<dbReference type="Gene3D" id="3.40.50.300">
    <property type="entry name" value="P-loop containing nucleotide triphosphate hydrolases"/>
    <property type="match status" value="1"/>
</dbReference>
<protein>
    <submittedName>
        <fullName evidence="4">ABC-2 type transport system ATP-binding protein</fullName>
    </submittedName>
</protein>
<dbReference type="InterPro" id="IPR003593">
    <property type="entry name" value="AAA+_ATPase"/>
</dbReference>
<dbReference type="CDD" id="cd03230">
    <property type="entry name" value="ABC_DR_subfamily_A"/>
    <property type="match status" value="1"/>
</dbReference>
<reference evidence="5" key="1">
    <citation type="submission" date="2017-08" db="EMBL/GenBank/DDBJ databases">
        <authorList>
            <person name="Varghese N."/>
            <person name="Submissions S."/>
        </authorList>
    </citation>
    <scope>NUCLEOTIDE SEQUENCE [LARGE SCALE GENOMIC DNA]</scope>
    <source>
        <strain evidence="5">JC23</strain>
    </source>
</reference>
<dbReference type="Proteomes" id="UP000219252">
    <property type="component" value="Unassembled WGS sequence"/>
</dbReference>
<dbReference type="RefSeq" id="WP_097150441.1">
    <property type="nucleotide sequence ID" value="NZ_OBQC01000012.1"/>
</dbReference>
<dbReference type="PANTHER" id="PTHR43158">
    <property type="entry name" value="SKFA PEPTIDE EXPORT ATP-BINDING PROTEIN SKFE"/>
    <property type="match status" value="1"/>
</dbReference>
<dbReference type="GO" id="GO:0016887">
    <property type="term" value="F:ATP hydrolysis activity"/>
    <property type="evidence" value="ECO:0007669"/>
    <property type="project" value="InterPro"/>
</dbReference>
<accession>A0A285UKP8</accession>
<keyword evidence="5" id="KW-1185">Reference proteome</keyword>
<dbReference type="OrthoDB" id="9804819at2"/>
<keyword evidence="1" id="KW-0547">Nucleotide-binding</keyword>
<keyword evidence="2 4" id="KW-0067">ATP-binding</keyword>